<dbReference type="GO" id="GO:0016020">
    <property type="term" value="C:membrane"/>
    <property type="evidence" value="ECO:0007669"/>
    <property type="project" value="TreeGrafter"/>
</dbReference>
<dbReference type="Proteomes" id="UP000199677">
    <property type="component" value="Unassembled WGS sequence"/>
</dbReference>
<dbReference type="InterPro" id="IPR029058">
    <property type="entry name" value="AB_hydrolase_fold"/>
</dbReference>
<dbReference type="Pfam" id="PF12697">
    <property type="entry name" value="Abhydrolase_6"/>
    <property type="match status" value="1"/>
</dbReference>
<dbReference type="OrthoDB" id="9780744at2"/>
<gene>
    <name evidence="3" type="ORF">SAMN04487951_105134</name>
</gene>
<dbReference type="STRING" id="416873.SAMN04487951_105134"/>
<evidence type="ECO:0000259" key="2">
    <source>
        <dbReference type="Pfam" id="PF12697"/>
    </source>
</evidence>
<dbReference type="InterPro" id="IPR050266">
    <property type="entry name" value="AB_hydrolase_sf"/>
</dbReference>
<evidence type="ECO:0000313" key="4">
    <source>
        <dbReference type="Proteomes" id="UP000199677"/>
    </source>
</evidence>
<dbReference type="PANTHER" id="PTHR43798:SF31">
    <property type="entry name" value="AB HYDROLASE SUPERFAMILY PROTEIN YCLE"/>
    <property type="match status" value="1"/>
</dbReference>
<keyword evidence="4" id="KW-1185">Reference proteome</keyword>
<reference evidence="4" key="1">
    <citation type="submission" date="2016-10" db="EMBL/GenBank/DDBJ databases">
        <authorList>
            <person name="Varghese N."/>
            <person name="Submissions S."/>
        </authorList>
    </citation>
    <scope>NUCLEOTIDE SEQUENCE [LARGE SCALE GENOMIC DNA]</scope>
    <source>
        <strain evidence="4">CGMCC 1.6494</strain>
    </source>
</reference>
<feature type="domain" description="AB hydrolase-1" evidence="2">
    <location>
        <begin position="6"/>
        <end position="225"/>
    </location>
</feature>
<keyword evidence="1" id="KW-0378">Hydrolase</keyword>
<dbReference type="SUPFAM" id="SSF53474">
    <property type="entry name" value="alpha/beta-Hydrolases"/>
    <property type="match status" value="1"/>
</dbReference>
<sequence length="240" mass="26508">MPRHRLILLSGWGVDRRIWQPLDDFWPEHIEAQSVDWPGYGNTPALPENATLEQLASAMADQLPEDAVWVGWSLGGLLATALLDQLPAPRGLLLIGTGERFCSDDGVSKHELASFRRAFTREPDITWQHFLRWQAQGEPTPRHAHRQLRALLGDHASADHTTLSQGLDWLANVDNTQRLQQAPCPVIRLIGEHDPLIGASKHARAVPLAHSGHCPMLSQPARLATVLAEQASAFAAKELV</sequence>
<dbReference type="AlphaFoldDB" id="A0A1H0BLZ7"/>
<evidence type="ECO:0000313" key="3">
    <source>
        <dbReference type="EMBL" id="SDN46575.1"/>
    </source>
</evidence>
<evidence type="ECO:0000256" key="1">
    <source>
        <dbReference type="ARBA" id="ARBA00022801"/>
    </source>
</evidence>
<name>A0A1H0BLZ7_9GAMM</name>
<dbReference type="Gene3D" id="3.40.50.1820">
    <property type="entry name" value="alpha/beta hydrolase"/>
    <property type="match status" value="1"/>
</dbReference>
<dbReference type="GO" id="GO:0016787">
    <property type="term" value="F:hydrolase activity"/>
    <property type="evidence" value="ECO:0007669"/>
    <property type="project" value="UniProtKB-KW"/>
</dbReference>
<organism evidence="3 4">
    <name type="scientific">Vreelandella arcis</name>
    <dbReference type="NCBI Taxonomy" id="416873"/>
    <lineage>
        <taxon>Bacteria</taxon>
        <taxon>Pseudomonadati</taxon>
        <taxon>Pseudomonadota</taxon>
        <taxon>Gammaproteobacteria</taxon>
        <taxon>Oceanospirillales</taxon>
        <taxon>Halomonadaceae</taxon>
        <taxon>Vreelandella</taxon>
    </lineage>
</organism>
<dbReference type="InterPro" id="IPR000073">
    <property type="entry name" value="AB_hydrolase_1"/>
</dbReference>
<protein>
    <submittedName>
        <fullName evidence="3">Pimeloyl-[acyl-carrier protein] methyl ester esterase</fullName>
    </submittedName>
</protein>
<dbReference type="EMBL" id="FNII01000005">
    <property type="protein sequence ID" value="SDN46575.1"/>
    <property type="molecule type" value="Genomic_DNA"/>
</dbReference>
<dbReference type="RefSeq" id="WP_089704294.1">
    <property type="nucleotide sequence ID" value="NZ_FNII01000005.1"/>
</dbReference>
<accession>A0A1H0BLZ7</accession>
<dbReference type="PANTHER" id="PTHR43798">
    <property type="entry name" value="MONOACYLGLYCEROL LIPASE"/>
    <property type="match status" value="1"/>
</dbReference>
<proteinExistence type="predicted"/>